<dbReference type="PANTHER" id="PTHR31465">
    <property type="entry name" value="PROTEIN RTA1-RELATED"/>
    <property type="match status" value="1"/>
</dbReference>
<feature type="transmembrane region" description="Helical" evidence="5">
    <location>
        <begin position="110"/>
        <end position="133"/>
    </location>
</feature>
<dbReference type="EMBL" id="KN880456">
    <property type="protein sequence ID" value="KIY71301.1"/>
    <property type="molecule type" value="Genomic_DNA"/>
</dbReference>
<keyword evidence="3 5" id="KW-1133">Transmembrane helix</keyword>
<dbReference type="OrthoDB" id="3358017at2759"/>
<dbReference type="Pfam" id="PF04479">
    <property type="entry name" value="RTA1"/>
    <property type="match status" value="1"/>
</dbReference>
<dbReference type="AlphaFoldDB" id="A0A0D7BNZ4"/>
<evidence type="ECO:0000256" key="5">
    <source>
        <dbReference type="SAM" id="Phobius"/>
    </source>
</evidence>
<name>A0A0D7BNZ4_9AGAR</name>
<evidence type="ECO:0008006" key="8">
    <source>
        <dbReference type="Google" id="ProtNLM"/>
    </source>
</evidence>
<gene>
    <name evidence="6" type="ORF">CYLTODRAFT_369641</name>
</gene>
<evidence type="ECO:0000256" key="2">
    <source>
        <dbReference type="ARBA" id="ARBA00022692"/>
    </source>
</evidence>
<keyword evidence="4 5" id="KW-0472">Membrane</keyword>
<dbReference type="GO" id="GO:0016020">
    <property type="term" value="C:membrane"/>
    <property type="evidence" value="ECO:0007669"/>
    <property type="project" value="UniProtKB-SubCell"/>
</dbReference>
<reference evidence="6 7" key="1">
    <citation type="journal article" date="2015" name="Fungal Genet. Biol.">
        <title>Evolution of novel wood decay mechanisms in Agaricales revealed by the genome sequences of Fistulina hepatica and Cylindrobasidium torrendii.</title>
        <authorList>
            <person name="Floudas D."/>
            <person name="Held B.W."/>
            <person name="Riley R."/>
            <person name="Nagy L.G."/>
            <person name="Koehler G."/>
            <person name="Ransdell A.S."/>
            <person name="Younus H."/>
            <person name="Chow J."/>
            <person name="Chiniquy J."/>
            <person name="Lipzen A."/>
            <person name="Tritt A."/>
            <person name="Sun H."/>
            <person name="Haridas S."/>
            <person name="LaButti K."/>
            <person name="Ohm R.A."/>
            <person name="Kues U."/>
            <person name="Blanchette R.A."/>
            <person name="Grigoriev I.V."/>
            <person name="Minto R.E."/>
            <person name="Hibbett D.S."/>
        </authorList>
    </citation>
    <scope>NUCLEOTIDE SEQUENCE [LARGE SCALE GENOMIC DNA]</scope>
    <source>
        <strain evidence="6 7">FP15055 ss-10</strain>
    </source>
</reference>
<evidence type="ECO:0000313" key="6">
    <source>
        <dbReference type="EMBL" id="KIY71301.1"/>
    </source>
</evidence>
<feature type="transmembrane region" description="Helical" evidence="5">
    <location>
        <begin position="264"/>
        <end position="284"/>
    </location>
</feature>
<feature type="transmembrane region" description="Helical" evidence="5">
    <location>
        <begin position="47"/>
        <end position="69"/>
    </location>
</feature>
<evidence type="ECO:0000256" key="1">
    <source>
        <dbReference type="ARBA" id="ARBA00004141"/>
    </source>
</evidence>
<accession>A0A0D7BNZ4</accession>
<dbReference type="InterPro" id="IPR007568">
    <property type="entry name" value="RTA1"/>
</dbReference>
<organism evidence="6 7">
    <name type="scientific">Cylindrobasidium torrendii FP15055 ss-10</name>
    <dbReference type="NCBI Taxonomy" id="1314674"/>
    <lineage>
        <taxon>Eukaryota</taxon>
        <taxon>Fungi</taxon>
        <taxon>Dikarya</taxon>
        <taxon>Basidiomycota</taxon>
        <taxon>Agaricomycotina</taxon>
        <taxon>Agaricomycetes</taxon>
        <taxon>Agaricomycetidae</taxon>
        <taxon>Agaricales</taxon>
        <taxon>Marasmiineae</taxon>
        <taxon>Physalacriaceae</taxon>
        <taxon>Cylindrobasidium</taxon>
    </lineage>
</organism>
<evidence type="ECO:0000313" key="7">
    <source>
        <dbReference type="Proteomes" id="UP000054007"/>
    </source>
</evidence>
<protein>
    <recommendedName>
        <fullName evidence="8">RTA1-domain-containing protein</fullName>
    </recommendedName>
</protein>
<dbReference type="STRING" id="1314674.A0A0D7BNZ4"/>
<dbReference type="Proteomes" id="UP000054007">
    <property type="component" value="Unassembled WGS sequence"/>
</dbReference>
<evidence type="ECO:0000256" key="4">
    <source>
        <dbReference type="ARBA" id="ARBA00023136"/>
    </source>
</evidence>
<sequence length="306" mass="33880">MAPLISDAISAGLTFATAGVLYATRISTRDEASGHVPTRVEIIYGEVPSEAAAIICGVVYVLVGFALFWRVFKYRHWWGLCLPIGAVASGIGFFVKEVMLNSEAHQNSKALLIAQNVIIVCAPAAFFAFNYILYGRLVSSAIGPQYSLIRPSRVATIFVASDILTFIIQGAGAGMITNPDHFETGKNIFVAGVVLQAASYYLFVVLLVIMHVRVKRAGVTKGTERWWKAIWLLYFSSVFIIVRTVYRIIEGQSTRGSSLRSHEAYFYFLDFLPLILAIIVYVPWWPGEYLHDDSLVSSYPMVDISA</sequence>
<evidence type="ECO:0000256" key="3">
    <source>
        <dbReference type="ARBA" id="ARBA00022989"/>
    </source>
</evidence>
<feature type="transmembrane region" description="Helical" evidence="5">
    <location>
        <begin position="230"/>
        <end position="249"/>
    </location>
</feature>
<keyword evidence="2 5" id="KW-0812">Transmembrane</keyword>
<feature type="transmembrane region" description="Helical" evidence="5">
    <location>
        <begin position="188"/>
        <end position="209"/>
    </location>
</feature>
<feature type="transmembrane region" description="Helical" evidence="5">
    <location>
        <begin position="154"/>
        <end position="176"/>
    </location>
</feature>
<comment type="subcellular location">
    <subcellularLocation>
        <location evidence="1">Membrane</location>
        <topology evidence="1">Multi-pass membrane protein</topology>
    </subcellularLocation>
</comment>
<feature type="transmembrane region" description="Helical" evidence="5">
    <location>
        <begin position="76"/>
        <end position="95"/>
    </location>
</feature>
<keyword evidence="7" id="KW-1185">Reference proteome</keyword>
<dbReference type="PANTHER" id="PTHR31465:SF1">
    <property type="entry name" value="PROTEIN RTA1-RELATED"/>
    <property type="match status" value="1"/>
</dbReference>
<proteinExistence type="predicted"/>